<accession>A0AAD9U682</accession>
<keyword evidence="2" id="KW-1185">Reference proteome</keyword>
<dbReference type="AlphaFoldDB" id="A0AAD9U682"/>
<dbReference type="EMBL" id="JANJYI010000005">
    <property type="protein sequence ID" value="KAK2648139.1"/>
    <property type="molecule type" value="Genomic_DNA"/>
</dbReference>
<evidence type="ECO:0000313" key="1">
    <source>
        <dbReference type="EMBL" id="KAK2648139.1"/>
    </source>
</evidence>
<comment type="caution">
    <text evidence="1">The sequence shown here is derived from an EMBL/GenBank/DDBJ whole genome shotgun (WGS) entry which is preliminary data.</text>
</comment>
<sequence length="95" mass="8506">MVGPMGGGGEDVPIVGGGVVDGPIGGIVGFIEGAGADIIGGGGLVDGPIDPIGGIGGVIEVGGVDVIGGGEETGGGVMVVGRGAADIGPGDDMGP</sequence>
<protein>
    <submittedName>
        <fullName evidence="1">Uncharacterized protein</fullName>
    </submittedName>
</protein>
<name>A0AAD9U682_9ROSI</name>
<proteinExistence type="predicted"/>
<reference evidence="1" key="1">
    <citation type="journal article" date="2023" name="Plant J.">
        <title>Genome sequences and population genomics provide insights into the demographic history, inbreeding, and mutation load of two 'living fossil' tree species of Dipteronia.</title>
        <authorList>
            <person name="Feng Y."/>
            <person name="Comes H.P."/>
            <person name="Chen J."/>
            <person name="Zhu S."/>
            <person name="Lu R."/>
            <person name="Zhang X."/>
            <person name="Li P."/>
            <person name="Qiu J."/>
            <person name="Olsen K.M."/>
            <person name="Qiu Y."/>
        </authorList>
    </citation>
    <scope>NUCLEOTIDE SEQUENCE</scope>
    <source>
        <strain evidence="1">KIB01</strain>
    </source>
</reference>
<dbReference type="Proteomes" id="UP001280121">
    <property type="component" value="Unassembled WGS sequence"/>
</dbReference>
<gene>
    <name evidence="1" type="ORF">Ddye_015628</name>
</gene>
<evidence type="ECO:0000313" key="2">
    <source>
        <dbReference type="Proteomes" id="UP001280121"/>
    </source>
</evidence>
<organism evidence="1 2">
    <name type="scientific">Dipteronia dyeriana</name>
    <dbReference type="NCBI Taxonomy" id="168575"/>
    <lineage>
        <taxon>Eukaryota</taxon>
        <taxon>Viridiplantae</taxon>
        <taxon>Streptophyta</taxon>
        <taxon>Embryophyta</taxon>
        <taxon>Tracheophyta</taxon>
        <taxon>Spermatophyta</taxon>
        <taxon>Magnoliopsida</taxon>
        <taxon>eudicotyledons</taxon>
        <taxon>Gunneridae</taxon>
        <taxon>Pentapetalae</taxon>
        <taxon>rosids</taxon>
        <taxon>malvids</taxon>
        <taxon>Sapindales</taxon>
        <taxon>Sapindaceae</taxon>
        <taxon>Hippocastanoideae</taxon>
        <taxon>Acereae</taxon>
        <taxon>Dipteronia</taxon>
    </lineage>
</organism>